<name>A0ACB8UFF1_9APHY</name>
<dbReference type="Proteomes" id="UP001055072">
    <property type="component" value="Unassembled WGS sequence"/>
</dbReference>
<dbReference type="EMBL" id="MU274902">
    <property type="protein sequence ID" value="KAI0093004.1"/>
    <property type="molecule type" value="Genomic_DNA"/>
</dbReference>
<gene>
    <name evidence="1" type="ORF">BDY19DRAFT_989688</name>
</gene>
<keyword evidence="2" id="KW-1185">Reference proteome</keyword>
<comment type="caution">
    <text evidence="1">The sequence shown here is derived from an EMBL/GenBank/DDBJ whole genome shotgun (WGS) entry which is preliminary data.</text>
</comment>
<evidence type="ECO:0000313" key="1">
    <source>
        <dbReference type="EMBL" id="KAI0093004.1"/>
    </source>
</evidence>
<organism evidence="1 2">
    <name type="scientific">Irpex rosettiformis</name>
    <dbReference type="NCBI Taxonomy" id="378272"/>
    <lineage>
        <taxon>Eukaryota</taxon>
        <taxon>Fungi</taxon>
        <taxon>Dikarya</taxon>
        <taxon>Basidiomycota</taxon>
        <taxon>Agaricomycotina</taxon>
        <taxon>Agaricomycetes</taxon>
        <taxon>Polyporales</taxon>
        <taxon>Irpicaceae</taxon>
        <taxon>Irpex</taxon>
    </lineage>
</organism>
<evidence type="ECO:0000313" key="2">
    <source>
        <dbReference type="Proteomes" id="UP001055072"/>
    </source>
</evidence>
<accession>A0ACB8UFF1</accession>
<protein>
    <submittedName>
        <fullName evidence="1">Cytochrome P450</fullName>
    </submittedName>
</protein>
<reference evidence="1" key="1">
    <citation type="journal article" date="2021" name="Environ. Microbiol.">
        <title>Gene family expansions and transcriptome signatures uncover fungal adaptations to wood decay.</title>
        <authorList>
            <person name="Hage H."/>
            <person name="Miyauchi S."/>
            <person name="Viragh M."/>
            <person name="Drula E."/>
            <person name="Min B."/>
            <person name="Chaduli D."/>
            <person name="Navarro D."/>
            <person name="Favel A."/>
            <person name="Norest M."/>
            <person name="Lesage-Meessen L."/>
            <person name="Balint B."/>
            <person name="Merenyi Z."/>
            <person name="de Eugenio L."/>
            <person name="Morin E."/>
            <person name="Martinez A.T."/>
            <person name="Baldrian P."/>
            <person name="Stursova M."/>
            <person name="Martinez M.J."/>
            <person name="Novotny C."/>
            <person name="Magnuson J.K."/>
            <person name="Spatafora J.W."/>
            <person name="Maurice S."/>
            <person name="Pangilinan J."/>
            <person name="Andreopoulos W."/>
            <person name="LaButti K."/>
            <person name="Hundley H."/>
            <person name="Na H."/>
            <person name="Kuo A."/>
            <person name="Barry K."/>
            <person name="Lipzen A."/>
            <person name="Henrissat B."/>
            <person name="Riley R."/>
            <person name="Ahrendt S."/>
            <person name="Nagy L.G."/>
            <person name="Grigoriev I.V."/>
            <person name="Martin F."/>
            <person name="Rosso M.N."/>
        </authorList>
    </citation>
    <scope>NUCLEOTIDE SEQUENCE</scope>
    <source>
        <strain evidence="1">CBS 384.51</strain>
    </source>
</reference>
<proteinExistence type="predicted"/>
<sequence>MNTFSAIGALLLSTLVLVRLGRRKRQTLPLPPGPPADPIIGHMRLFPDPQVTSEVFHEWSQKYGDVFSLNVLGKTIIVLGSEQAAADLLERRSAIYSGRAPLGYYIAIGWGDTVVFTQNGPFHSLQRKLYQEGFGKNVVSQYWEAQQREATVLLKGLLEDPKSYDRYARRFAGATVTDIGYGHRIDSFDDDFFILGENMCKVAGKAATPSLLDIHPIFARLPSWFPGAWFVSLIKETKPYMDAIVLGNHQKVEEQMKTGMARPSFTSKHLEAMYGEEQDPQQICALRFAAGMILQVQVSRVSP</sequence>